<dbReference type="PANTHER" id="PTHR33508:SF1">
    <property type="entry name" value="UPF0056 MEMBRANE PROTEIN YHCE"/>
    <property type="match status" value="1"/>
</dbReference>
<protein>
    <recommendedName>
        <fullName evidence="7">UPF0056 membrane protein</fullName>
    </recommendedName>
</protein>
<comment type="similarity">
    <text evidence="2 7">Belongs to the UPF0056 (MarC) family.</text>
</comment>
<feature type="transmembrane region" description="Helical" evidence="7">
    <location>
        <begin position="6"/>
        <end position="28"/>
    </location>
</feature>
<feature type="transmembrane region" description="Helical" evidence="7">
    <location>
        <begin position="40"/>
        <end position="59"/>
    </location>
</feature>
<comment type="caution">
    <text evidence="7">Lacks conserved residue(s) required for the propagation of feature annotation.</text>
</comment>
<proteinExistence type="inferred from homology"/>
<keyword evidence="3" id="KW-1003">Cell membrane</keyword>
<evidence type="ECO:0000256" key="4">
    <source>
        <dbReference type="ARBA" id="ARBA00022692"/>
    </source>
</evidence>
<evidence type="ECO:0000313" key="9">
    <source>
        <dbReference type="Proteomes" id="UP000502179"/>
    </source>
</evidence>
<organism evidence="8 9">
    <name type="scientific">Thermosulfuriphilus ammonigenes</name>
    <dbReference type="NCBI Taxonomy" id="1936021"/>
    <lineage>
        <taxon>Bacteria</taxon>
        <taxon>Pseudomonadati</taxon>
        <taxon>Thermodesulfobacteriota</taxon>
        <taxon>Thermodesulfobacteria</taxon>
        <taxon>Thermodesulfobacteriales</taxon>
        <taxon>Thermodesulfobacteriaceae</taxon>
        <taxon>Thermosulfuriphilus</taxon>
    </lineage>
</organism>
<evidence type="ECO:0000256" key="1">
    <source>
        <dbReference type="ARBA" id="ARBA00004651"/>
    </source>
</evidence>
<evidence type="ECO:0000256" key="6">
    <source>
        <dbReference type="ARBA" id="ARBA00023136"/>
    </source>
</evidence>
<keyword evidence="5 7" id="KW-1133">Transmembrane helix</keyword>
<dbReference type="KEGG" id="tav:G4V39_00990"/>
<dbReference type="Pfam" id="PF01914">
    <property type="entry name" value="MarC"/>
    <property type="match status" value="1"/>
</dbReference>
<dbReference type="Proteomes" id="UP000502179">
    <property type="component" value="Chromosome"/>
</dbReference>
<feature type="transmembrane region" description="Helical" evidence="7">
    <location>
        <begin position="176"/>
        <end position="197"/>
    </location>
</feature>
<evidence type="ECO:0000256" key="5">
    <source>
        <dbReference type="ARBA" id="ARBA00022989"/>
    </source>
</evidence>
<dbReference type="InterPro" id="IPR002771">
    <property type="entry name" value="Multi_antbiot-R_MarC"/>
</dbReference>
<dbReference type="RefSeq" id="WP_166031156.1">
    <property type="nucleotide sequence ID" value="NZ_CP048877.1"/>
</dbReference>
<comment type="subcellular location">
    <subcellularLocation>
        <location evidence="1 7">Cell membrane</location>
        <topology evidence="1 7">Multi-pass membrane protein</topology>
    </subcellularLocation>
</comment>
<dbReference type="GO" id="GO:0005886">
    <property type="term" value="C:plasma membrane"/>
    <property type="evidence" value="ECO:0007669"/>
    <property type="project" value="UniProtKB-SubCell"/>
</dbReference>
<evidence type="ECO:0000256" key="3">
    <source>
        <dbReference type="ARBA" id="ARBA00022475"/>
    </source>
</evidence>
<evidence type="ECO:0000256" key="2">
    <source>
        <dbReference type="ARBA" id="ARBA00009784"/>
    </source>
</evidence>
<keyword evidence="6 7" id="KW-0472">Membrane</keyword>
<evidence type="ECO:0000256" key="7">
    <source>
        <dbReference type="RuleBase" id="RU362048"/>
    </source>
</evidence>
<dbReference type="EMBL" id="CP048877">
    <property type="protein sequence ID" value="QIJ70933.1"/>
    <property type="molecule type" value="Genomic_DNA"/>
</dbReference>
<dbReference type="NCBIfam" id="TIGR00427">
    <property type="entry name" value="NAAT family transporter"/>
    <property type="match status" value="1"/>
</dbReference>
<keyword evidence="4 7" id="KW-0812">Transmembrane</keyword>
<name>A0A6G7PU24_9BACT</name>
<sequence length="210" mass="22597">MVGFVLQVLMAFLAIMNPIGNTPIFLGLVEGLEEKAQREVARRAVTVAFFIVVLFALAGNVIFRLFGITLAAFRIAGGILVFLIAYHLLRGKRSRQHHPAAEERPEDSSEDVAITPLGTPILAGPGTITTAMSYVGNHTDATKIGLVIAAFFVVCLLTYLSFLYAEKVLEKLGGSLIGVMTRLMGLILAVIAVQMVIEGLKGAFPMLNQP</sequence>
<feature type="transmembrane region" description="Helical" evidence="7">
    <location>
        <begin position="65"/>
        <end position="89"/>
    </location>
</feature>
<evidence type="ECO:0000313" key="8">
    <source>
        <dbReference type="EMBL" id="QIJ70933.1"/>
    </source>
</evidence>
<reference evidence="8 9" key="1">
    <citation type="submission" date="2020-02" db="EMBL/GenBank/DDBJ databases">
        <title>Genome analysis of Thermosulfuriphilus ammonigenes ST65T, an anaerobic thermophilic chemolithoautotrophic bacterium isolated from a deep-sea hydrothermal vent.</title>
        <authorList>
            <person name="Slobodkina G."/>
            <person name="Allioux M."/>
            <person name="Merkel A."/>
            <person name="Alain K."/>
            <person name="Jebbar M."/>
            <person name="Slobodkin A."/>
        </authorList>
    </citation>
    <scope>NUCLEOTIDE SEQUENCE [LARGE SCALE GENOMIC DNA]</scope>
    <source>
        <strain evidence="8 9">ST65</strain>
    </source>
</reference>
<feature type="transmembrane region" description="Helical" evidence="7">
    <location>
        <begin position="144"/>
        <end position="164"/>
    </location>
</feature>
<dbReference type="AlphaFoldDB" id="A0A6G7PU24"/>
<accession>A0A6G7PU24</accession>
<keyword evidence="9" id="KW-1185">Reference proteome</keyword>
<gene>
    <name evidence="8" type="ORF">G4V39_00990</name>
</gene>
<dbReference type="PANTHER" id="PTHR33508">
    <property type="entry name" value="UPF0056 MEMBRANE PROTEIN YHCE"/>
    <property type="match status" value="1"/>
</dbReference>